<feature type="region of interest" description="Disordered" evidence="1">
    <location>
        <begin position="431"/>
        <end position="452"/>
    </location>
</feature>
<evidence type="ECO:0000313" key="3">
    <source>
        <dbReference type="Proteomes" id="UP000292695"/>
    </source>
</evidence>
<dbReference type="EMBL" id="SJKA01000004">
    <property type="protein sequence ID" value="TCC35093.1"/>
    <property type="molecule type" value="Genomic_DNA"/>
</dbReference>
<name>A0A4R0IN92_9ACTN</name>
<evidence type="ECO:0000256" key="1">
    <source>
        <dbReference type="SAM" id="MobiDB-lite"/>
    </source>
</evidence>
<protein>
    <submittedName>
        <fullName evidence="2">Uncharacterized protein</fullName>
    </submittedName>
</protein>
<evidence type="ECO:0000313" key="2">
    <source>
        <dbReference type="EMBL" id="TCC35093.1"/>
    </source>
</evidence>
<dbReference type="AlphaFoldDB" id="A0A4R0IN92"/>
<organism evidence="2 3">
    <name type="scientific">Kribbella sindirgiensis</name>
    <dbReference type="NCBI Taxonomy" id="1124744"/>
    <lineage>
        <taxon>Bacteria</taxon>
        <taxon>Bacillati</taxon>
        <taxon>Actinomycetota</taxon>
        <taxon>Actinomycetes</taxon>
        <taxon>Propionibacteriales</taxon>
        <taxon>Kribbellaceae</taxon>
        <taxon>Kribbella</taxon>
    </lineage>
</organism>
<dbReference type="RefSeq" id="WP_131288290.1">
    <property type="nucleotide sequence ID" value="NZ_SJKA01000004.1"/>
</dbReference>
<dbReference type="Proteomes" id="UP000292695">
    <property type="component" value="Unassembled WGS sequence"/>
</dbReference>
<reference evidence="2 3" key="1">
    <citation type="submission" date="2019-02" db="EMBL/GenBank/DDBJ databases">
        <title>Kribbella capetownensis sp. nov. and Kribbella speibonae sp. nov., isolated from soil.</title>
        <authorList>
            <person name="Curtis S.M."/>
            <person name="Norton I."/>
            <person name="Everest G.J."/>
            <person name="Meyers P.R."/>
        </authorList>
    </citation>
    <scope>NUCLEOTIDE SEQUENCE [LARGE SCALE GENOMIC DNA]</scope>
    <source>
        <strain evidence="2 3">DSM 27082</strain>
    </source>
</reference>
<comment type="caution">
    <text evidence="2">The sequence shown here is derived from an EMBL/GenBank/DDBJ whole genome shotgun (WGS) entry which is preliminary data.</text>
</comment>
<accession>A0A4R0IN92</accession>
<proteinExistence type="predicted"/>
<sequence length="488" mass="52990">MTDKHTAVTSAPEREDRIERAIRRAYDMLTALNADTREDKRWISLAELRAEIDLETKELGVEHYRRDEIDAALRRLTHTTDGPTVHVIAQDAADQLTAADHEAAVTFGGAARHQIHIEHDPARPSGHVQGGQPASYWFSSPDDGDWPGVDQELVARISDMMSAAEFAEYEAERLEDADNSAGARRVRLEAKASLREADRMSREAGLGSIFNDDSEVDLDADEAPELLGESDEQDPYGLAPVRQHLAQLRTECDDARDSVGVAGIDITLREIDTITDKYQQEDAQHGHQDAGDAQELLAERRANLNETLYGFDLNFELDLASRATREPAAADTTEDGDLNDAADDEADELTDDEMRALTAELAVDPQDDVVVAGVVMSPAEATEISEPWFAGDPDELGDDQASDLAENNSAGATDDATAAVDKSACTTAVSRATVSADTARRNVSEATAATADNDRDAELAAWSQADRAVQDHAIEKNDAPVSDISLSW</sequence>
<gene>
    <name evidence="2" type="ORF">E0H50_14595</name>
</gene>
<keyword evidence="3" id="KW-1185">Reference proteome</keyword>